<evidence type="ECO:0000313" key="1">
    <source>
        <dbReference type="EMBL" id="KAH6932989.1"/>
    </source>
</evidence>
<organism evidence="1 2">
    <name type="scientific">Hyalomma asiaticum</name>
    <name type="common">Tick</name>
    <dbReference type="NCBI Taxonomy" id="266040"/>
    <lineage>
        <taxon>Eukaryota</taxon>
        <taxon>Metazoa</taxon>
        <taxon>Ecdysozoa</taxon>
        <taxon>Arthropoda</taxon>
        <taxon>Chelicerata</taxon>
        <taxon>Arachnida</taxon>
        <taxon>Acari</taxon>
        <taxon>Parasitiformes</taxon>
        <taxon>Ixodida</taxon>
        <taxon>Ixodoidea</taxon>
        <taxon>Ixodidae</taxon>
        <taxon>Hyalomminae</taxon>
        <taxon>Hyalomma</taxon>
    </lineage>
</organism>
<reference evidence="1" key="1">
    <citation type="submission" date="2020-05" db="EMBL/GenBank/DDBJ databases">
        <title>Large-scale comparative analyses of tick genomes elucidate their genetic diversity and vector capacities.</title>
        <authorList>
            <person name="Jia N."/>
            <person name="Wang J."/>
            <person name="Shi W."/>
            <person name="Du L."/>
            <person name="Sun Y."/>
            <person name="Zhan W."/>
            <person name="Jiang J."/>
            <person name="Wang Q."/>
            <person name="Zhang B."/>
            <person name="Ji P."/>
            <person name="Sakyi L.B."/>
            <person name="Cui X."/>
            <person name="Yuan T."/>
            <person name="Jiang B."/>
            <person name="Yang W."/>
            <person name="Lam T.T.-Y."/>
            <person name="Chang Q."/>
            <person name="Ding S."/>
            <person name="Wang X."/>
            <person name="Zhu J."/>
            <person name="Ruan X."/>
            <person name="Zhao L."/>
            <person name="Wei J."/>
            <person name="Que T."/>
            <person name="Du C."/>
            <person name="Cheng J."/>
            <person name="Dai P."/>
            <person name="Han X."/>
            <person name="Huang E."/>
            <person name="Gao Y."/>
            <person name="Liu J."/>
            <person name="Shao H."/>
            <person name="Ye R."/>
            <person name="Li L."/>
            <person name="Wei W."/>
            <person name="Wang X."/>
            <person name="Wang C."/>
            <person name="Yang T."/>
            <person name="Huo Q."/>
            <person name="Li W."/>
            <person name="Guo W."/>
            <person name="Chen H."/>
            <person name="Zhou L."/>
            <person name="Ni X."/>
            <person name="Tian J."/>
            <person name="Zhou Y."/>
            <person name="Sheng Y."/>
            <person name="Liu T."/>
            <person name="Pan Y."/>
            <person name="Xia L."/>
            <person name="Li J."/>
            <person name="Zhao F."/>
            <person name="Cao W."/>
        </authorList>
    </citation>
    <scope>NUCLEOTIDE SEQUENCE</scope>
    <source>
        <strain evidence="1">Hyas-2018</strain>
    </source>
</reference>
<dbReference type="Proteomes" id="UP000821845">
    <property type="component" value="Chromosome 4"/>
</dbReference>
<gene>
    <name evidence="1" type="ORF">HPB50_011245</name>
</gene>
<dbReference type="EMBL" id="CM023484">
    <property type="protein sequence ID" value="KAH6932989.1"/>
    <property type="molecule type" value="Genomic_DNA"/>
</dbReference>
<proteinExistence type="predicted"/>
<protein>
    <submittedName>
        <fullName evidence="1">Uncharacterized protein</fullName>
    </submittedName>
</protein>
<accession>A0ACB7SGT1</accession>
<keyword evidence="2" id="KW-1185">Reference proteome</keyword>
<evidence type="ECO:0000313" key="2">
    <source>
        <dbReference type="Proteomes" id="UP000821845"/>
    </source>
</evidence>
<name>A0ACB7SGT1_HYAAI</name>
<sequence>MATTEPRIRTQWTESETFTLISTWQDHIGDLRRTKRNSRVYATTVEALQAEGIEKPLKAVKAKVENLGNKYRDICTKKTTGQGGITWKFYWELHQFLGTLPANDSSLVDESGCHGETVDEVKAILLFCTLEFVD</sequence>
<comment type="caution">
    <text evidence="1">The sequence shown here is derived from an EMBL/GenBank/DDBJ whole genome shotgun (WGS) entry which is preliminary data.</text>
</comment>